<evidence type="ECO:0000313" key="5">
    <source>
        <dbReference type="EMBL" id="QEG23331.1"/>
    </source>
</evidence>
<feature type="compositionally biased region" description="Basic and acidic residues" evidence="1">
    <location>
        <begin position="35"/>
        <end position="44"/>
    </location>
</feature>
<feature type="compositionally biased region" description="Low complexity" evidence="1">
    <location>
        <begin position="45"/>
        <end position="57"/>
    </location>
</feature>
<dbReference type="PANTHER" id="PTHR43143">
    <property type="entry name" value="METALLOPHOSPHOESTERASE, CALCINEURIN SUPERFAMILY"/>
    <property type="match status" value="1"/>
</dbReference>
<feature type="signal peptide" evidence="2">
    <location>
        <begin position="1"/>
        <end position="23"/>
    </location>
</feature>
<dbReference type="Gene3D" id="3.60.21.10">
    <property type="match status" value="1"/>
</dbReference>
<dbReference type="Proteomes" id="UP000322214">
    <property type="component" value="Chromosome"/>
</dbReference>
<name>A0A5B9PKX7_9BACT</name>
<feature type="compositionally biased region" description="Basic and acidic residues" evidence="1">
    <location>
        <begin position="62"/>
        <end position="72"/>
    </location>
</feature>
<feature type="domain" description="Calcineurin-like phosphoesterase N-terminal" evidence="4">
    <location>
        <begin position="97"/>
        <end position="158"/>
    </location>
</feature>
<protein>
    <recommendedName>
        <fullName evidence="7">Calcineurin-like phosphoesterase</fullName>
    </recommendedName>
</protein>
<dbReference type="STRING" id="980251.GCA_001642875_00625"/>
<keyword evidence="6" id="KW-1185">Reference proteome</keyword>
<dbReference type="SUPFAM" id="SSF56300">
    <property type="entry name" value="Metallo-dependent phosphatases"/>
    <property type="match status" value="1"/>
</dbReference>
<dbReference type="InterPro" id="IPR029052">
    <property type="entry name" value="Metallo-depent_PP-like"/>
</dbReference>
<evidence type="ECO:0000259" key="4">
    <source>
        <dbReference type="Pfam" id="PF16371"/>
    </source>
</evidence>
<dbReference type="OrthoDB" id="235808at2"/>
<dbReference type="AlphaFoldDB" id="A0A5B9PKX7"/>
<proteinExistence type="predicted"/>
<dbReference type="Pfam" id="PF16370">
    <property type="entry name" value="MetallophosC"/>
    <property type="match status" value="1"/>
</dbReference>
<dbReference type="PANTHER" id="PTHR43143:SF6">
    <property type="entry name" value="BLL3016 PROTEIN"/>
    <property type="match status" value="1"/>
</dbReference>
<evidence type="ECO:0008006" key="7">
    <source>
        <dbReference type="Google" id="ProtNLM"/>
    </source>
</evidence>
<evidence type="ECO:0000259" key="3">
    <source>
        <dbReference type="Pfam" id="PF16370"/>
    </source>
</evidence>
<evidence type="ECO:0000256" key="1">
    <source>
        <dbReference type="SAM" id="MobiDB-lite"/>
    </source>
</evidence>
<accession>A0A5B9PKX7</accession>
<dbReference type="InterPro" id="IPR051918">
    <property type="entry name" value="STPP_CPPED1"/>
</dbReference>
<sequence precursor="true">MSFALQRRILLITLSSIASLYLASDFKACQAQESVIEKPSEDTRAATPTAEAEPSTSNPVVGEKESAIDSTKPSDIRMATGRVFIDANNDGKFGIGDQPFVNVRVSNGKEIVHTDPSGKWQLPLEDDAIFFLIKPSGYQSKLSENNLPQFYYIHKPNGSPQLRFPGSKPTGAIPESIDFPLYPSDEPENFQMLLFGDPQPRNNQEVDYISHDVIAQLIGDTSSKFGVTLGDIAFDNLDTFEPLNQAIALIGIPWHNVIGNHDINLDAGSRKHINETFEATYGPTYYSFDYGQVHFVVLDNIDWKVEGDKKSYLPNFGARQREFLKNDLDMIPESQMVVLLMHVPFLDCEDHQEIFRLIEDRPFCVSVSAHRHVHTHHFFGEKEGWKGDKEHHHVVNVTVSGSWWSGARNDRGVPHSTMGDGAPNGYSIMSFADGRYMLDFRGAGIPADEQMLIQLPDEVAAADGSERVF</sequence>
<feature type="domain" description="Calcineurin-like phosphoesterase C-terminal" evidence="3">
    <location>
        <begin position="396"/>
        <end position="462"/>
    </location>
</feature>
<evidence type="ECO:0000256" key="2">
    <source>
        <dbReference type="SAM" id="SignalP"/>
    </source>
</evidence>
<organism evidence="5 6">
    <name type="scientific">Mariniblastus fucicola</name>
    <dbReference type="NCBI Taxonomy" id="980251"/>
    <lineage>
        <taxon>Bacteria</taxon>
        <taxon>Pseudomonadati</taxon>
        <taxon>Planctomycetota</taxon>
        <taxon>Planctomycetia</taxon>
        <taxon>Pirellulales</taxon>
        <taxon>Pirellulaceae</taxon>
        <taxon>Mariniblastus</taxon>
    </lineage>
</organism>
<dbReference type="Pfam" id="PF16371">
    <property type="entry name" value="MetallophosN"/>
    <property type="match status" value="1"/>
</dbReference>
<dbReference type="InterPro" id="IPR032285">
    <property type="entry name" value="Metallophos_N"/>
</dbReference>
<dbReference type="InterPro" id="IPR032288">
    <property type="entry name" value="Metallophos_C"/>
</dbReference>
<reference evidence="5 6" key="1">
    <citation type="submission" date="2019-08" db="EMBL/GenBank/DDBJ databases">
        <title>Deep-cultivation of Planctomycetes and their phenomic and genomic characterization uncovers novel biology.</title>
        <authorList>
            <person name="Wiegand S."/>
            <person name="Jogler M."/>
            <person name="Boedeker C."/>
            <person name="Pinto D."/>
            <person name="Vollmers J."/>
            <person name="Rivas-Marin E."/>
            <person name="Kohn T."/>
            <person name="Peeters S.H."/>
            <person name="Heuer A."/>
            <person name="Rast P."/>
            <person name="Oberbeckmann S."/>
            <person name="Bunk B."/>
            <person name="Jeske O."/>
            <person name="Meyerdierks A."/>
            <person name="Storesund J.E."/>
            <person name="Kallscheuer N."/>
            <person name="Luecker S."/>
            <person name="Lage O.M."/>
            <person name="Pohl T."/>
            <person name="Merkel B.J."/>
            <person name="Hornburger P."/>
            <person name="Mueller R.-W."/>
            <person name="Bruemmer F."/>
            <person name="Labrenz M."/>
            <person name="Spormann A.M."/>
            <person name="Op den Camp H."/>
            <person name="Overmann J."/>
            <person name="Amann R."/>
            <person name="Jetten M.S.M."/>
            <person name="Mascher T."/>
            <person name="Medema M.H."/>
            <person name="Devos D.P."/>
            <person name="Kaster A.-K."/>
            <person name="Ovreas L."/>
            <person name="Rohde M."/>
            <person name="Galperin M.Y."/>
            <person name="Jogler C."/>
        </authorList>
    </citation>
    <scope>NUCLEOTIDE SEQUENCE [LARGE SCALE GENOMIC DNA]</scope>
    <source>
        <strain evidence="5 6">FC18</strain>
    </source>
</reference>
<feature type="region of interest" description="Disordered" evidence="1">
    <location>
        <begin position="35"/>
        <end position="72"/>
    </location>
</feature>
<dbReference type="RefSeq" id="WP_075083405.1">
    <property type="nucleotide sequence ID" value="NZ_CP042912.1"/>
</dbReference>
<keyword evidence="2" id="KW-0732">Signal</keyword>
<dbReference type="EMBL" id="CP042912">
    <property type="protein sequence ID" value="QEG23331.1"/>
    <property type="molecule type" value="Genomic_DNA"/>
</dbReference>
<dbReference type="KEGG" id="mff:MFFC18_32290"/>
<gene>
    <name evidence="5" type="ORF">MFFC18_32290</name>
</gene>
<evidence type="ECO:0000313" key="6">
    <source>
        <dbReference type="Proteomes" id="UP000322214"/>
    </source>
</evidence>
<feature type="chain" id="PRO_5022832052" description="Calcineurin-like phosphoesterase" evidence="2">
    <location>
        <begin position="24"/>
        <end position="469"/>
    </location>
</feature>